<gene>
    <name evidence="1" type="ORF">MA16_Dca023205</name>
</gene>
<proteinExistence type="predicted"/>
<reference evidence="1 2" key="2">
    <citation type="journal article" date="2017" name="Nature">
        <title>The Apostasia genome and the evolution of orchids.</title>
        <authorList>
            <person name="Zhang G.Q."/>
            <person name="Liu K.W."/>
            <person name="Li Z."/>
            <person name="Lohaus R."/>
            <person name="Hsiao Y.Y."/>
            <person name="Niu S.C."/>
            <person name="Wang J.Y."/>
            <person name="Lin Y.C."/>
            <person name="Xu Q."/>
            <person name="Chen L.J."/>
            <person name="Yoshida K."/>
            <person name="Fujiwara S."/>
            <person name="Wang Z.W."/>
            <person name="Zhang Y.Q."/>
            <person name="Mitsuda N."/>
            <person name="Wang M."/>
            <person name="Liu G.H."/>
            <person name="Pecoraro L."/>
            <person name="Huang H.X."/>
            <person name="Xiao X.J."/>
            <person name="Lin M."/>
            <person name="Wu X.Y."/>
            <person name="Wu W.L."/>
            <person name="Chen Y.Y."/>
            <person name="Chang S.B."/>
            <person name="Sakamoto S."/>
            <person name="Ohme-Takagi M."/>
            <person name="Yagi M."/>
            <person name="Zeng S.J."/>
            <person name="Shen C.Y."/>
            <person name="Yeh C.M."/>
            <person name="Luo Y.B."/>
            <person name="Tsai W.C."/>
            <person name="Van de Peer Y."/>
            <person name="Liu Z.J."/>
        </authorList>
    </citation>
    <scope>NUCLEOTIDE SEQUENCE [LARGE SCALE GENOMIC DNA]</scope>
    <source>
        <tissue evidence="1">The whole plant</tissue>
    </source>
</reference>
<evidence type="ECO:0000313" key="2">
    <source>
        <dbReference type="Proteomes" id="UP000233837"/>
    </source>
</evidence>
<name>A0A2I0VQA7_9ASPA</name>
<dbReference type="EMBL" id="KZ503329">
    <property type="protein sequence ID" value="PKU65587.1"/>
    <property type="molecule type" value="Genomic_DNA"/>
</dbReference>
<protein>
    <submittedName>
        <fullName evidence="1">Uncharacterized protein</fullName>
    </submittedName>
</protein>
<sequence>MRSALVMLRARLYLVNSPIVVSSNRSAPTAILLVSITSEKFMMGLAVNSILVIKLAIS</sequence>
<keyword evidence="2" id="KW-1185">Reference proteome</keyword>
<organism evidence="1 2">
    <name type="scientific">Dendrobium catenatum</name>
    <dbReference type="NCBI Taxonomy" id="906689"/>
    <lineage>
        <taxon>Eukaryota</taxon>
        <taxon>Viridiplantae</taxon>
        <taxon>Streptophyta</taxon>
        <taxon>Embryophyta</taxon>
        <taxon>Tracheophyta</taxon>
        <taxon>Spermatophyta</taxon>
        <taxon>Magnoliopsida</taxon>
        <taxon>Liliopsida</taxon>
        <taxon>Asparagales</taxon>
        <taxon>Orchidaceae</taxon>
        <taxon>Epidendroideae</taxon>
        <taxon>Malaxideae</taxon>
        <taxon>Dendrobiinae</taxon>
        <taxon>Dendrobium</taxon>
    </lineage>
</organism>
<dbReference type="Proteomes" id="UP000233837">
    <property type="component" value="Unassembled WGS sequence"/>
</dbReference>
<reference evidence="1 2" key="1">
    <citation type="journal article" date="2016" name="Sci. Rep.">
        <title>The Dendrobium catenatum Lindl. genome sequence provides insights into polysaccharide synthase, floral development and adaptive evolution.</title>
        <authorList>
            <person name="Zhang G.Q."/>
            <person name="Xu Q."/>
            <person name="Bian C."/>
            <person name="Tsai W.C."/>
            <person name="Yeh C.M."/>
            <person name="Liu K.W."/>
            <person name="Yoshida K."/>
            <person name="Zhang L.S."/>
            <person name="Chang S.B."/>
            <person name="Chen F."/>
            <person name="Shi Y."/>
            <person name="Su Y.Y."/>
            <person name="Zhang Y.Q."/>
            <person name="Chen L.J."/>
            <person name="Yin Y."/>
            <person name="Lin M."/>
            <person name="Huang H."/>
            <person name="Deng H."/>
            <person name="Wang Z.W."/>
            <person name="Zhu S.L."/>
            <person name="Zhao X."/>
            <person name="Deng C."/>
            <person name="Niu S.C."/>
            <person name="Huang J."/>
            <person name="Wang M."/>
            <person name="Liu G.H."/>
            <person name="Yang H.J."/>
            <person name="Xiao X.J."/>
            <person name="Hsiao Y.Y."/>
            <person name="Wu W.L."/>
            <person name="Chen Y.Y."/>
            <person name="Mitsuda N."/>
            <person name="Ohme-Takagi M."/>
            <person name="Luo Y.B."/>
            <person name="Van de Peer Y."/>
            <person name="Liu Z.J."/>
        </authorList>
    </citation>
    <scope>NUCLEOTIDE SEQUENCE [LARGE SCALE GENOMIC DNA]</scope>
    <source>
        <tissue evidence="1">The whole plant</tissue>
    </source>
</reference>
<evidence type="ECO:0000313" key="1">
    <source>
        <dbReference type="EMBL" id="PKU65587.1"/>
    </source>
</evidence>
<accession>A0A2I0VQA7</accession>
<dbReference type="AlphaFoldDB" id="A0A2I0VQA7"/>